<dbReference type="Proteomes" id="UP001165740">
    <property type="component" value="Chromosome 15"/>
</dbReference>
<organism evidence="4 5">
    <name type="scientific">Biomphalaria glabrata</name>
    <name type="common">Bloodfluke planorb</name>
    <name type="synonym">Freshwater snail</name>
    <dbReference type="NCBI Taxonomy" id="6526"/>
    <lineage>
        <taxon>Eukaryota</taxon>
        <taxon>Metazoa</taxon>
        <taxon>Spiralia</taxon>
        <taxon>Lophotrochozoa</taxon>
        <taxon>Mollusca</taxon>
        <taxon>Gastropoda</taxon>
        <taxon>Heterobranchia</taxon>
        <taxon>Euthyneura</taxon>
        <taxon>Panpulmonata</taxon>
        <taxon>Hygrophila</taxon>
        <taxon>Lymnaeoidea</taxon>
        <taxon>Planorbidae</taxon>
        <taxon>Biomphalaria</taxon>
    </lineage>
</organism>
<protein>
    <submittedName>
        <fullName evidence="5">Uncharacterized protein LOC106060239 isoform X1</fullName>
    </submittedName>
</protein>
<dbReference type="Pfam" id="PF00229">
    <property type="entry name" value="TNF"/>
    <property type="match status" value="1"/>
</dbReference>
<keyword evidence="4" id="KW-1185">Reference proteome</keyword>
<gene>
    <name evidence="5" type="primary">LOC106060239</name>
</gene>
<dbReference type="InterPro" id="IPR006052">
    <property type="entry name" value="TNF_dom"/>
</dbReference>
<accession>A0A9W2Z0H0</accession>
<name>A0A9W2Z0H0_BIOGL</name>
<sequence>MELPSLYAVVPFQASQKCRLNIPKPRNWEAEEDDVNSISSAVSIQRDNGQEMSSCDETASQVSDDTASQVSDDTASQVSDDTASQVSDDTASQVSDDTASQVSDKAASEISVVPYEESPPLTLTTANIKIQSIFRQSSRDSILSQAASAVSVQHVITSYTSQKQRPLPLLPGESHTREICLNIFASEIKTSQESDAPTALHQYQGVQSPRNVLSERKAAKRKKVSGNSCLFPKKYYKVSDAFEQRKNMSWLLRKKTLVCFSSLSVALSFVSCGLLLVMKFWTHSTPQELNVCAETNSRNQSRATNTSRSSSNCYSEQLDQILSSRQVDGNEVPIDNLPVYQSSGGSCFMRVSRTSWYFIYSSVTVNISQCAPEMKQWKHQIVYLPRNESLPNRTLTLSIKNCCSGCPVYTESSFTGGIYRLEDGDQLQTLVDVKPIASQNPCISIVNIGAGNISNS</sequence>
<evidence type="ECO:0000259" key="3">
    <source>
        <dbReference type="Pfam" id="PF00229"/>
    </source>
</evidence>
<dbReference type="GeneID" id="106060239"/>
<dbReference type="GO" id="GO:0016020">
    <property type="term" value="C:membrane"/>
    <property type="evidence" value="ECO:0007669"/>
    <property type="project" value="InterPro"/>
</dbReference>
<reference evidence="5" key="1">
    <citation type="submission" date="2025-08" db="UniProtKB">
        <authorList>
            <consortium name="RefSeq"/>
        </authorList>
    </citation>
    <scope>IDENTIFICATION</scope>
</reference>
<dbReference type="Gene3D" id="2.60.120.40">
    <property type="match status" value="1"/>
</dbReference>
<dbReference type="SUPFAM" id="SSF49842">
    <property type="entry name" value="TNF-like"/>
    <property type="match status" value="1"/>
</dbReference>
<proteinExistence type="inferred from homology"/>
<dbReference type="AlphaFoldDB" id="A0A9W2Z0H0"/>
<evidence type="ECO:0000256" key="2">
    <source>
        <dbReference type="SAM" id="MobiDB-lite"/>
    </source>
</evidence>
<evidence type="ECO:0000313" key="4">
    <source>
        <dbReference type="Proteomes" id="UP001165740"/>
    </source>
</evidence>
<feature type="domain" description="THD" evidence="3">
    <location>
        <begin position="350"/>
        <end position="432"/>
    </location>
</feature>
<evidence type="ECO:0000313" key="5">
    <source>
        <dbReference type="RefSeq" id="XP_055868485.1"/>
    </source>
</evidence>
<comment type="similarity">
    <text evidence="1">Belongs to the tumor necrosis factor family.</text>
</comment>
<dbReference type="InterPro" id="IPR008983">
    <property type="entry name" value="Tumour_necrosis_fac-like_dom"/>
</dbReference>
<dbReference type="GO" id="GO:0005164">
    <property type="term" value="F:tumor necrosis factor receptor binding"/>
    <property type="evidence" value="ECO:0007669"/>
    <property type="project" value="InterPro"/>
</dbReference>
<feature type="region of interest" description="Disordered" evidence="2">
    <location>
        <begin position="46"/>
        <end position="108"/>
    </location>
</feature>
<dbReference type="OrthoDB" id="6116320at2759"/>
<dbReference type="RefSeq" id="XP_055868485.1">
    <property type="nucleotide sequence ID" value="XM_056012510.1"/>
</dbReference>
<feature type="compositionally biased region" description="Polar residues" evidence="2">
    <location>
        <begin position="46"/>
        <end position="103"/>
    </location>
</feature>
<dbReference type="GO" id="GO:0006955">
    <property type="term" value="P:immune response"/>
    <property type="evidence" value="ECO:0007669"/>
    <property type="project" value="InterPro"/>
</dbReference>
<evidence type="ECO:0000256" key="1">
    <source>
        <dbReference type="ARBA" id="ARBA00008670"/>
    </source>
</evidence>